<dbReference type="Pfam" id="PF00348">
    <property type="entry name" value="polyprenyl_synt"/>
    <property type="match status" value="1"/>
</dbReference>
<reference evidence="8 9" key="1">
    <citation type="journal article" date="2015" name="Nature">
        <title>rRNA introns, odd ribosomes, and small enigmatic genomes across a large radiation of phyla.</title>
        <authorList>
            <person name="Brown C.T."/>
            <person name="Hug L.A."/>
            <person name="Thomas B.C."/>
            <person name="Sharon I."/>
            <person name="Castelle C.J."/>
            <person name="Singh A."/>
            <person name="Wilkins M.J."/>
            <person name="Williams K.H."/>
            <person name="Banfield J.F."/>
        </authorList>
    </citation>
    <scope>NUCLEOTIDE SEQUENCE [LARGE SCALE GENOMIC DNA]</scope>
</reference>
<dbReference type="PANTHER" id="PTHR43281:SF1">
    <property type="entry name" value="FARNESYL DIPHOSPHATE SYNTHASE"/>
    <property type="match status" value="1"/>
</dbReference>
<evidence type="ECO:0000256" key="1">
    <source>
        <dbReference type="ARBA" id="ARBA00001946"/>
    </source>
</evidence>
<evidence type="ECO:0000256" key="7">
    <source>
        <dbReference type="RuleBase" id="RU004466"/>
    </source>
</evidence>
<dbReference type="SUPFAM" id="SSF48576">
    <property type="entry name" value="Terpenoid synthases"/>
    <property type="match status" value="1"/>
</dbReference>
<proteinExistence type="inferred from homology"/>
<evidence type="ECO:0000313" key="9">
    <source>
        <dbReference type="Proteomes" id="UP000034661"/>
    </source>
</evidence>
<dbReference type="GO" id="GO:0008299">
    <property type="term" value="P:isoprenoid biosynthetic process"/>
    <property type="evidence" value="ECO:0007669"/>
    <property type="project" value="UniProtKB-KW"/>
</dbReference>
<evidence type="ECO:0000256" key="5">
    <source>
        <dbReference type="ARBA" id="ARBA00022842"/>
    </source>
</evidence>
<dbReference type="EMBL" id="LCPJ01000006">
    <property type="protein sequence ID" value="KKU95961.1"/>
    <property type="molecule type" value="Genomic_DNA"/>
</dbReference>
<keyword evidence="4" id="KW-0479">Metal-binding</keyword>
<dbReference type="PANTHER" id="PTHR43281">
    <property type="entry name" value="FARNESYL DIPHOSPHATE SYNTHASE"/>
    <property type="match status" value="1"/>
</dbReference>
<gene>
    <name evidence="8" type="ORF">UY27_C0006G0009</name>
</gene>
<dbReference type="InterPro" id="IPR000092">
    <property type="entry name" value="Polyprenyl_synt"/>
</dbReference>
<accession>A0A0G1UPE7</accession>
<dbReference type="Proteomes" id="UP000034661">
    <property type="component" value="Unassembled WGS sequence"/>
</dbReference>
<keyword evidence="5" id="KW-0460">Magnesium</keyword>
<evidence type="ECO:0000256" key="4">
    <source>
        <dbReference type="ARBA" id="ARBA00022723"/>
    </source>
</evidence>
<dbReference type="GO" id="GO:0046872">
    <property type="term" value="F:metal ion binding"/>
    <property type="evidence" value="ECO:0007669"/>
    <property type="project" value="UniProtKB-KW"/>
</dbReference>
<evidence type="ECO:0000313" key="8">
    <source>
        <dbReference type="EMBL" id="KKU95961.1"/>
    </source>
</evidence>
<dbReference type="GO" id="GO:0004659">
    <property type="term" value="F:prenyltransferase activity"/>
    <property type="evidence" value="ECO:0007669"/>
    <property type="project" value="InterPro"/>
</dbReference>
<dbReference type="PATRIC" id="fig|1618439.3.peg.191"/>
<evidence type="ECO:0000256" key="6">
    <source>
        <dbReference type="ARBA" id="ARBA00023229"/>
    </source>
</evidence>
<name>A0A0G1UPE7_9BACT</name>
<keyword evidence="3 7" id="KW-0808">Transferase</keyword>
<organism evidence="8 9">
    <name type="scientific">Candidatus Gottesmanbacteria bacterium GW2011_GWA1_48_13</name>
    <dbReference type="NCBI Taxonomy" id="1618439"/>
    <lineage>
        <taxon>Bacteria</taxon>
        <taxon>Candidatus Gottesmaniibacteriota</taxon>
    </lineage>
</organism>
<comment type="caution">
    <text evidence="8">The sequence shown here is derived from an EMBL/GenBank/DDBJ whole genome shotgun (WGS) entry which is preliminary data.</text>
</comment>
<dbReference type="Gene3D" id="1.10.600.10">
    <property type="entry name" value="Farnesyl Diphosphate Synthase"/>
    <property type="match status" value="1"/>
</dbReference>
<evidence type="ECO:0000256" key="2">
    <source>
        <dbReference type="ARBA" id="ARBA00006706"/>
    </source>
</evidence>
<keyword evidence="6" id="KW-0414">Isoprene biosynthesis</keyword>
<dbReference type="InterPro" id="IPR008949">
    <property type="entry name" value="Isoprenoid_synthase_dom_sf"/>
</dbReference>
<comment type="cofactor">
    <cofactor evidence="1">
        <name>Mg(2+)</name>
        <dbReference type="ChEBI" id="CHEBI:18420"/>
    </cofactor>
</comment>
<dbReference type="InterPro" id="IPR033749">
    <property type="entry name" value="Polyprenyl_synt_CS"/>
</dbReference>
<dbReference type="AlphaFoldDB" id="A0A0G1UPE7"/>
<comment type="similarity">
    <text evidence="2 7">Belongs to the FPP/GGPP synthase family.</text>
</comment>
<evidence type="ECO:0000256" key="3">
    <source>
        <dbReference type="ARBA" id="ARBA00022679"/>
    </source>
</evidence>
<protein>
    <submittedName>
        <fullName evidence="8">Geranylgeranyl diphosphate synthase</fullName>
    </submittedName>
</protein>
<sequence>MKLEEAMRMVKREVEAELARFFAGKRKEAERLLHPRGVPQAQHHPGGGVLELVDQVADMTMRGGKRMRPLLCFVGHEAVKGKSGMPEYLLYAMVGLELFQTFALIHDDIMDQDKERRGGPTIHRYFNEKLKVKNEKWGESMGILAGDLALMWADELMGARDDIRSLYQKMKEEVVYGQMLDVIGGSKEKADELKTAWYSVVRPLQIGSSLAFKDSLSERLSLLKTWEQYGVPAGKLFQLRDDMLDGELSEEAFNKAAKPLEKKALAALVLLDTSDDMRQLLVDFVTFVQNRQS</sequence>
<dbReference type="PROSITE" id="PS00723">
    <property type="entry name" value="POLYPRENYL_SYNTHASE_1"/>
    <property type="match status" value="1"/>
</dbReference>